<protein>
    <submittedName>
        <fullName evidence="4">FYN-binding protein 2</fullName>
    </submittedName>
</protein>
<feature type="domain" description="Helically-extended SH3" evidence="3">
    <location>
        <begin position="767"/>
        <end position="814"/>
    </location>
</feature>
<dbReference type="EMBL" id="BAAFST010000004">
    <property type="protein sequence ID" value="GAB1288690.1"/>
    <property type="molecule type" value="Genomic_DNA"/>
</dbReference>
<feature type="compositionally biased region" description="Basic residues" evidence="2">
    <location>
        <begin position="54"/>
        <end position="63"/>
    </location>
</feature>
<feature type="region of interest" description="Disordered" evidence="2">
    <location>
        <begin position="398"/>
        <end position="444"/>
    </location>
</feature>
<evidence type="ECO:0000256" key="1">
    <source>
        <dbReference type="ARBA" id="ARBA00022553"/>
    </source>
</evidence>
<name>A0ABQ0EP60_APOSI</name>
<dbReference type="InterPro" id="IPR043443">
    <property type="entry name" value="FYB1/2-like"/>
</dbReference>
<dbReference type="Pfam" id="PF14603">
    <property type="entry name" value="hSH3"/>
    <property type="match status" value="1"/>
</dbReference>
<evidence type="ECO:0000313" key="5">
    <source>
        <dbReference type="Proteomes" id="UP001623349"/>
    </source>
</evidence>
<evidence type="ECO:0000259" key="3">
    <source>
        <dbReference type="Pfam" id="PF14603"/>
    </source>
</evidence>
<organism evidence="4 5">
    <name type="scientific">Apodemus speciosus</name>
    <name type="common">Large Japanese field mouse</name>
    <dbReference type="NCBI Taxonomy" id="105296"/>
    <lineage>
        <taxon>Eukaryota</taxon>
        <taxon>Metazoa</taxon>
        <taxon>Chordata</taxon>
        <taxon>Craniata</taxon>
        <taxon>Vertebrata</taxon>
        <taxon>Euteleostomi</taxon>
        <taxon>Mammalia</taxon>
        <taxon>Eutheria</taxon>
        <taxon>Euarchontoglires</taxon>
        <taxon>Glires</taxon>
        <taxon>Rodentia</taxon>
        <taxon>Myomorpha</taxon>
        <taxon>Muroidea</taxon>
        <taxon>Muridae</taxon>
        <taxon>Murinae</taxon>
        <taxon>Apodemus</taxon>
    </lineage>
</organism>
<comment type="caution">
    <text evidence="4">The sequence shown here is derived from an EMBL/GenBank/DDBJ whole genome shotgun (WGS) entry which is preliminary data.</text>
</comment>
<dbReference type="PANTHER" id="PTHR16830:SF1">
    <property type="entry name" value="FYN-BINDING PROTEIN 2"/>
    <property type="match status" value="1"/>
</dbReference>
<sequence>MEEMGEGVKSFKELRAKFQKLNATPLPGPIKFPAGVSRKDDRGYTQPAQDLTNRKRLSSHHHQTLSYSSPGVSQPLQTQKMKSAQRDEIQKRSSSLGPPEKSMVFPERNFQKAAIPLEVNKSRAETSNEEKGVALSSFRYKLWNWEKVSSQKGEMSPAPRLTNGGIKTFHLEGQKIMGLAQGKPEKSLKVTGVQTFPPQSHLMTQRKSTTASKASGLSLPWYSRKSTESPGTEGSHKSSPCQPVYECELDSLVPEKPVSRHHQLPQTKSLPSIEALGPPPLKPSRPPFVNLYVFHRQPAAVAKTPKEVTVKEGPLPPDRCPLKPEVSDHPGAVCKLLTWYLETGLCPPEEHAELEEAHNYDTTISYLRHSGSSTNLCAAEESDEATYEIEIEELQKPQSFLLPELSPKPKDEANTRKEKEPCESEPLKPRKESHPNHPPKVVVYEETPGKTQMTGVREDRRSVPAGNQEAVTDVIQNRLFPEEPTRARHSQDKSGYVEALEVTKETPSPSTIRSNSSSEKTYDDVECSREDVRKWDFSSSFTSDSGACKGICPVGSSEGGVSEENSDEMYEDIYKTKNNDPKTDCSWEGSTEKTAADLQERKRHVQNEENQVKRNCQNNGFSVSLPDLGPRFQDVIIYDDVDTREKESNNLQVSQHLKYENKVKTWKTKFLTPKGKKGVKGSHGSKRTSNTYFTVQLRGDKRDKAFSPRHFFRTKKQKLEKNRMEKEEKLFRERFQMRTSESRKHFYHHPRARQQMKRDKFYKEEAHSNSRNGILDLPITPGEQLEVIDTTEQNLVICRNSKGKYGYVLIEHLDFKADLIKKVYMMSGCVLSVSSAPQHS</sequence>
<accession>A0ABQ0EP60</accession>
<dbReference type="InterPro" id="IPR029294">
    <property type="entry name" value="hSH3"/>
</dbReference>
<dbReference type="PANTHER" id="PTHR16830">
    <property type="entry name" value="SH2 CONTAINING ADAPTOR PRAM-1 RELATED"/>
    <property type="match status" value="1"/>
</dbReference>
<feature type="compositionally biased region" description="Polar residues" evidence="2">
    <location>
        <begin position="64"/>
        <end position="82"/>
    </location>
</feature>
<feature type="compositionally biased region" description="Basic and acidic residues" evidence="2">
    <location>
        <begin position="407"/>
        <end position="435"/>
    </location>
</feature>
<proteinExistence type="predicted"/>
<dbReference type="SUPFAM" id="SSF50044">
    <property type="entry name" value="SH3-domain"/>
    <property type="match status" value="1"/>
</dbReference>
<keyword evidence="1" id="KW-0597">Phosphoprotein</keyword>
<feature type="region of interest" description="Disordered" evidence="2">
    <location>
        <begin position="20"/>
        <end position="107"/>
    </location>
</feature>
<dbReference type="Gene3D" id="2.30.30.40">
    <property type="entry name" value="SH3 Domains"/>
    <property type="match status" value="1"/>
</dbReference>
<gene>
    <name evidence="4" type="ORF">APTSU1_000392000</name>
</gene>
<dbReference type="Proteomes" id="UP001623349">
    <property type="component" value="Unassembled WGS sequence"/>
</dbReference>
<dbReference type="InterPro" id="IPR036028">
    <property type="entry name" value="SH3-like_dom_sf"/>
</dbReference>
<keyword evidence="5" id="KW-1185">Reference proteome</keyword>
<feature type="compositionally biased region" description="Polar residues" evidence="2">
    <location>
        <begin position="228"/>
        <end position="241"/>
    </location>
</feature>
<evidence type="ECO:0000313" key="4">
    <source>
        <dbReference type="EMBL" id="GAB1288690.1"/>
    </source>
</evidence>
<feature type="region of interest" description="Disordered" evidence="2">
    <location>
        <begin position="200"/>
        <end position="241"/>
    </location>
</feature>
<evidence type="ECO:0000256" key="2">
    <source>
        <dbReference type="SAM" id="MobiDB-lite"/>
    </source>
</evidence>
<feature type="compositionally biased region" description="Polar residues" evidence="2">
    <location>
        <begin position="200"/>
        <end position="215"/>
    </location>
</feature>
<feature type="region of interest" description="Disordered" evidence="2">
    <location>
        <begin position="257"/>
        <end position="277"/>
    </location>
</feature>
<reference evidence="4 5" key="1">
    <citation type="submission" date="2024-08" db="EMBL/GenBank/DDBJ databases">
        <title>The draft genome of Apodemus speciosus.</title>
        <authorList>
            <person name="Nabeshima K."/>
            <person name="Suzuki S."/>
            <person name="Onuma M."/>
        </authorList>
    </citation>
    <scope>NUCLEOTIDE SEQUENCE [LARGE SCALE GENOMIC DNA]</scope>
    <source>
        <strain evidence="4">IB14-021</strain>
    </source>
</reference>